<evidence type="ECO:0000313" key="2">
    <source>
        <dbReference type="Proteomes" id="UP000053593"/>
    </source>
</evidence>
<gene>
    <name evidence="1" type="ORF">GYMLUDRAFT_175278</name>
</gene>
<reference evidence="1 2" key="1">
    <citation type="submission" date="2014-04" db="EMBL/GenBank/DDBJ databases">
        <title>Evolutionary Origins and Diversification of the Mycorrhizal Mutualists.</title>
        <authorList>
            <consortium name="DOE Joint Genome Institute"/>
            <consortium name="Mycorrhizal Genomics Consortium"/>
            <person name="Kohler A."/>
            <person name="Kuo A."/>
            <person name="Nagy L.G."/>
            <person name="Floudas D."/>
            <person name="Copeland A."/>
            <person name="Barry K.W."/>
            <person name="Cichocki N."/>
            <person name="Veneault-Fourrey C."/>
            <person name="LaButti K."/>
            <person name="Lindquist E.A."/>
            <person name="Lipzen A."/>
            <person name="Lundell T."/>
            <person name="Morin E."/>
            <person name="Murat C."/>
            <person name="Riley R."/>
            <person name="Ohm R."/>
            <person name="Sun H."/>
            <person name="Tunlid A."/>
            <person name="Henrissat B."/>
            <person name="Grigoriev I.V."/>
            <person name="Hibbett D.S."/>
            <person name="Martin F."/>
        </authorList>
    </citation>
    <scope>NUCLEOTIDE SEQUENCE [LARGE SCALE GENOMIC DNA]</scope>
    <source>
        <strain evidence="1 2">FD-317 M1</strain>
    </source>
</reference>
<dbReference type="Pfam" id="PF18758">
    <property type="entry name" value="KDZ"/>
    <property type="match status" value="1"/>
</dbReference>
<dbReference type="EMBL" id="KN834804">
    <property type="protein sequence ID" value="KIK55729.1"/>
    <property type="molecule type" value="Genomic_DNA"/>
</dbReference>
<accession>A0A0D0C0A0</accession>
<keyword evidence="2" id="KW-1185">Reference proteome</keyword>
<dbReference type="Proteomes" id="UP000053593">
    <property type="component" value="Unassembled WGS sequence"/>
</dbReference>
<proteinExistence type="predicted"/>
<name>A0A0D0C0A0_9AGAR</name>
<dbReference type="InterPro" id="IPR040521">
    <property type="entry name" value="KDZ"/>
</dbReference>
<dbReference type="OrthoDB" id="3364670at2759"/>
<dbReference type="PANTHER" id="PTHR33096:SF1">
    <property type="entry name" value="CXC1-LIKE CYSTEINE CLUSTER ASSOCIATED WITH KDZ TRANSPOSASES DOMAIN-CONTAINING PROTEIN"/>
    <property type="match status" value="1"/>
</dbReference>
<dbReference type="HOGENOM" id="CLU_091791_1_2_1"/>
<evidence type="ECO:0000313" key="1">
    <source>
        <dbReference type="EMBL" id="KIK55729.1"/>
    </source>
</evidence>
<sequence length="97" mass="11190">MAILCCHNCPLWVVNMNTPGEAQHYTLALLVKLFKHFPPSVIVQILYDIACQLHQSCIKWGFLKPYMSCTTFSISIFHAFGHQWPCQIIYHPRKTIG</sequence>
<protein>
    <submittedName>
        <fullName evidence="1">Uncharacterized protein</fullName>
    </submittedName>
</protein>
<organism evidence="1 2">
    <name type="scientific">Collybiopsis luxurians FD-317 M1</name>
    <dbReference type="NCBI Taxonomy" id="944289"/>
    <lineage>
        <taxon>Eukaryota</taxon>
        <taxon>Fungi</taxon>
        <taxon>Dikarya</taxon>
        <taxon>Basidiomycota</taxon>
        <taxon>Agaricomycotina</taxon>
        <taxon>Agaricomycetes</taxon>
        <taxon>Agaricomycetidae</taxon>
        <taxon>Agaricales</taxon>
        <taxon>Marasmiineae</taxon>
        <taxon>Omphalotaceae</taxon>
        <taxon>Collybiopsis</taxon>
        <taxon>Collybiopsis luxurians</taxon>
    </lineage>
</organism>
<dbReference type="AlphaFoldDB" id="A0A0D0C0A0"/>
<dbReference type="PANTHER" id="PTHR33096">
    <property type="entry name" value="CXC2 DOMAIN-CONTAINING PROTEIN"/>
    <property type="match status" value="1"/>
</dbReference>